<feature type="transmembrane region" description="Helical" evidence="1">
    <location>
        <begin position="20"/>
        <end position="41"/>
    </location>
</feature>
<dbReference type="AlphaFoldDB" id="A0A0G0I5W7"/>
<evidence type="ECO:0000256" key="1">
    <source>
        <dbReference type="SAM" id="Phobius"/>
    </source>
</evidence>
<sequence>MKYSFFTGAVLNFLNRNKLFFLFLVVFLAFITYFFRGVYILDPDFGWRIRFGQIIYKNGIPRSDPFSYTMPSFYFVDHSWLFSLLIGLTYPIFKNNLLSLFLSFLVFLSVYFSGRRLCDGDFEHTDLAVKYERWLHPMVITSMAFLIIYFSVRAQVISWFLFSVLNLLLFSRDYYSRYKYFVPILFFIWANLHGGYSLGLIVLIYFTCFRWFVSRKGSYKDIFILLTSIFITLATPYGFEGWREVASSIFDSRLRLTISEWMPTITTFDISMAFYIAMSTFFIIHKRKDIPKIQYFLFLGMLVFGLTSRRNMPFYVLYTLPLTIFSLNKLYLSIKGSSVSRERYEIAFQFVRIFSVVLILFQLYFAYWKSYFVKDWMTEKAGFYPAGAVSYLKERGVEGEVFSSYGWGGYLIWTYSEKKVFIDGRMPSWRFVPEDGSAELPSAMDEYLKIENGDVIFNDIAGRFDIRYVLWPKEKEGFFAELEKRVRNTGIFKDKNDFSFTEYLKENDWKIVYSDETSDIYRYFGGQRL</sequence>
<feature type="transmembrane region" description="Helical" evidence="1">
    <location>
        <begin position="222"/>
        <end position="239"/>
    </location>
</feature>
<keyword evidence="1" id="KW-0812">Transmembrane</keyword>
<feature type="transmembrane region" description="Helical" evidence="1">
    <location>
        <begin position="195"/>
        <end position="213"/>
    </location>
</feature>
<feature type="transmembrane region" description="Helical" evidence="1">
    <location>
        <begin position="346"/>
        <end position="368"/>
    </location>
</feature>
<comment type="caution">
    <text evidence="2">The sequence shown here is derived from an EMBL/GenBank/DDBJ whole genome shotgun (WGS) entry which is preliminary data.</text>
</comment>
<protein>
    <recommendedName>
        <fullName evidence="4">Glycosyltransferase RgtA/B/C/D-like domain-containing protein</fullName>
    </recommendedName>
</protein>
<dbReference type="EMBL" id="LBTW01000002">
    <property type="protein sequence ID" value="KKQ50703.1"/>
    <property type="molecule type" value="Genomic_DNA"/>
</dbReference>
<keyword evidence="1" id="KW-1133">Transmembrane helix</keyword>
<feature type="transmembrane region" description="Helical" evidence="1">
    <location>
        <begin position="97"/>
        <end position="114"/>
    </location>
</feature>
<keyword evidence="1" id="KW-0472">Membrane</keyword>
<name>A0A0G0I5W7_9BACT</name>
<accession>A0A0G0I5W7</accession>
<feature type="transmembrane region" description="Helical" evidence="1">
    <location>
        <begin position="293"/>
        <end position="309"/>
    </location>
</feature>
<reference evidence="2 3" key="1">
    <citation type="journal article" date="2015" name="Nature">
        <title>rRNA introns, odd ribosomes, and small enigmatic genomes across a large radiation of phyla.</title>
        <authorList>
            <person name="Brown C.T."/>
            <person name="Hug L.A."/>
            <person name="Thomas B.C."/>
            <person name="Sharon I."/>
            <person name="Castelle C.J."/>
            <person name="Singh A."/>
            <person name="Wilkins M.J."/>
            <person name="Williams K.H."/>
            <person name="Banfield J.F."/>
        </authorList>
    </citation>
    <scope>NUCLEOTIDE SEQUENCE [LARGE SCALE GENOMIC DNA]</scope>
</reference>
<feature type="transmembrane region" description="Helical" evidence="1">
    <location>
        <begin position="134"/>
        <end position="152"/>
    </location>
</feature>
<feature type="transmembrane region" description="Helical" evidence="1">
    <location>
        <begin position="261"/>
        <end position="284"/>
    </location>
</feature>
<organism evidence="2 3">
    <name type="scientific">Candidatus Woesebacteria bacterium GW2011_GWD1_38_10</name>
    <dbReference type="NCBI Taxonomy" id="1618592"/>
    <lineage>
        <taxon>Bacteria</taxon>
        <taxon>Candidatus Woeseibacteriota</taxon>
    </lineage>
</organism>
<feature type="transmembrane region" description="Helical" evidence="1">
    <location>
        <begin position="315"/>
        <end position="334"/>
    </location>
</feature>
<proteinExistence type="predicted"/>
<evidence type="ECO:0008006" key="4">
    <source>
        <dbReference type="Google" id="ProtNLM"/>
    </source>
</evidence>
<evidence type="ECO:0000313" key="2">
    <source>
        <dbReference type="EMBL" id="KKQ50703.1"/>
    </source>
</evidence>
<gene>
    <name evidence="2" type="ORF">US67_C0002G0006</name>
</gene>
<evidence type="ECO:0000313" key="3">
    <source>
        <dbReference type="Proteomes" id="UP000034366"/>
    </source>
</evidence>
<dbReference type="Proteomes" id="UP000034366">
    <property type="component" value="Unassembled WGS sequence"/>
</dbReference>
<feature type="transmembrane region" description="Helical" evidence="1">
    <location>
        <begin position="159"/>
        <end position="175"/>
    </location>
</feature>
<feature type="transmembrane region" description="Helical" evidence="1">
    <location>
        <begin position="72"/>
        <end position="90"/>
    </location>
</feature>